<evidence type="ECO:0000313" key="2">
    <source>
        <dbReference type="Proteomes" id="UP001498398"/>
    </source>
</evidence>
<evidence type="ECO:0000313" key="1">
    <source>
        <dbReference type="EMBL" id="KAK7448839.1"/>
    </source>
</evidence>
<evidence type="ECO:0008006" key="3">
    <source>
        <dbReference type="Google" id="ProtNLM"/>
    </source>
</evidence>
<dbReference type="Proteomes" id="UP001498398">
    <property type="component" value="Unassembled WGS sequence"/>
</dbReference>
<gene>
    <name evidence="1" type="ORF">VKT23_013568</name>
</gene>
<protein>
    <recommendedName>
        <fullName evidence="3">F-box domain-containing protein</fullName>
    </recommendedName>
</protein>
<dbReference type="EMBL" id="JBANRG010000037">
    <property type="protein sequence ID" value="KAK7448839.1"/>
    <property type="molecule type" value="Genomic_DNA"/>
</dbReference>
<name>A0ABR1J3E1_9AGAR</name>
<keyword evidence="2" id="KW-1185">Reference proteome</keyword>
<comment type="caution">
    <text evidence="1">The sequence shown here is derived from an EMBL/GenBank/DDBJ whole genome shotgun (WGS) entry which is preliminary data.</text>
</comment>
<accession>A0ABR1J3E1</accession>
<organism evidence="1 2">
    <name type="scientific">Marasmiellus scandens</name>
    <dbReference type="NCBI Taxonomy" id="2682957"/>
    <lineage>
        <taxon>Eukaryota</taxon>
        <taxon>Fungi</taxon>
        <taxon>Dikarya</taxon>
        <taxon>Basidiomycota</taxon>
        <taxon>Agaricomycotina</taxon>
        <taxon>Agaricomycetes</taxon>
        <taxon>Agaricomycetidae</taxon>
        <taxon>Agaricales</taxon>
        <taxon>Marasmiineae</taxon>
        <taxon>Omphalotaceae</taxon>
        <taxon>Marasmiellus</taxon>
    </lineage>
</organism>
<reference evidence="1 2" key="1">
    <citation type="submission" date="2024-01" db="EMBL/GenBank/DDBJ databases">
        <title>A draft genome for the cacao thread blight pathogen Marasmiellus scandens.</title>
        <authorList>
            <person name="Baruah I.K."/>
            <person name="Leung J."/>
            <person name="Bukari Y."/>
            <person name="Amoako-Attah I."/>
            <person name="Meinhardt L.W."/>
            <person name="Bailey B.A."/>
            <person name="Cohen S.P."/>
        </authorList>
    </citation>
    <scope>NUCLEOTIDE SEQUENCE [LARGE SCALE GENOMIC DNA]</scope>
    <source>
        <strain evidence="1 2">GH-19</strain>
    </source>
</reference>
<proteinExistence type="predicted"/>
<sequence>MLREISLRFGHVPPPLGAVFESSALFRLLEQAPQLRSLDIDEFGALLTLPFSQLLTIRSTFWSLGQLSQCFVMCRSLQKADIFIEDFDVSGFRSRQIYHAGLRALKCTFKRGQNVADVLSTLMLPAINELELSITLLGTIRSSPASALKNMLLESGCRLEKLKLGADFYTSDQELIDILTITPTLTHFELETFDCTVDLFHGLTFRDNVSTILPCLTSLSLRILWLYSTHSRSLSPVPEPEAILSMVQSRRSTDEMAGKAKLTYFGFSARVALAQVANRGWTNLFYSITMPGLRVLEKNGLKLKMQVTVNA</sequence>